<name>C4Z531_LACE2</name>
<organism evidence="3 4">
    <name type="scientific">Lachnospira eligens (strain ATCC 27750 / DSM 3376 / VPI C15-48 / C15-B4)</name>
    <name type="common">Eubacterium eligens</name>
    <dbReference type="NCBI Taxonomy" id="515620"/>
    <lineage>
        <taxon>Bacteria</taxon>
        <taxon>Bacillati</taxon>
        <taxon>Bacillota</taxon>
        <taxon>Clostridia</taxon>
        <taxon>Lachnospirales</taxon>
        <taxon>Lachnospiraceae</taxon>
        <taxon>Lachnospira</taxon>
    </lineage>
</organism>
<reference evidence="3 4" key="1">
    <citation type="journal article" date="2009" name="Proc. Natl. Acad. Sci. U.S.A.">
        <title>Characterizing a model human gut microbiota composed of members of its two dominant bacterial phyla.</title>
        <authorList>
            <person name="Mahowald M.A."/>
            <person name="Rey F.E."/>
            <person name="Seedorf H."/>
            <person name="Turnbaugh P.J."/>
            <person name="Fulton R.S."/>
            <person name="Wollam A."/>
            <person name="Shah N."/>
            <person name="Wang C."/>
            <person name="Magrini V."/>
            <person name="Wilson R.K."/>
            <person name="Cantarel B.L."/>
            <person name="Coutinho P.M."/>
            <person name="Henrissat B."/>
            <person name="Crock L.W."/>
            <person name="Russell A."/>
            <person name="Verberkmoes N.C."/>
            <person name="Hettich R.L."/>
            <person name="Gordon J.I."/>
        </authorList>
    </citation>
    <scope>NUCLEOTIDE SEQUENCE [LARGE SCALE GENOMIC DNA]</scope>
    <source>
        <strain evidence="4">ATCC 27750 / DSM 3376 / VPI C15-48 / C15-B4</strain>
    </source>
</reference>
<evidence type="ECO:0000256" key="2">
    <source>
        <dbReference type="SAM" id="Phobius"/>
    </source>
</evidence>
<evidence type="ECO:0000256" key="1">
    <source>
        <dbReference type="SAM" id="Coils"/>
    </source>
</evidence>
<dbReference type="EMBL" id="CP001104">
    <property type="protein sequence ID" value="ACR71735.1"/>
    <property type="molecule type" value="Genomic_DNA"/>
</dbReference>
<dbReference type="KEGG" id="eel:EUBELI_00727"/>
<keyword evidence="2" id="KW-1133">Transmembrane helix</keyword>
<dbReference type="AlphaFoldDB" id="C4Z531"/>
<dbReference type="Proteomes" id="UP000001476">
    <property type="component" value="Chromosome"/>
</dbReference>
<feature type="coiled-coil region" evidence="1">
    <location>
        <begin position="100"/>
        <end position="127"/>
    </location>
</feature>
<evidence type="ECO:0000313" key="4">
    <source>
        <dbReference type="Proteomes" id="UP000001476"/>
    </source>
</evidence>
<dbReference type="eggNOG" id="ENOG5032YRK">
    <property type="taxonomic scope" value="Bacteria"/>
</dbReference>
<protein>
    <recommendedName>
        <fullName evidence="5">Cell division protein FtsL</fullName>
    </recommendedName>
</protein>
<accession>C4Z531</accession>
<evidence type="ECO:0000313" key="3">
    <source>
        <dbReference type="EMBL" id="ACR71735.1"/>
    </source>
</evidence>
<keyword evidence="2" id="KW-0472">Membrane</keyword>
<dbReference type="HOGENOM" id="CLU_110663_2_0_9"/>
<keyword evidence="2" id="KW-0812">Transmembrane</keyword>
<gene>
    <name evidence="3" type="ordered locus">EUBELI_00727</name>
</gene>
<sequence length="174" mass="20450">MKEYKTFMEGKVLEKRRNVVNHRTTEYQYGSAVRKLQSVPEIHTYEHERRIEEQEQERRQRRREIRRNNRVNLVYTTVLAICATAVFAICYQYLNLQSDIKTNSTAVVELQNQLNSLKAENNSHESEINAGIDYNAIYDTAVNELGMVYPGRSQVIGYDSKESEYVKQYKDISK</sequence>
<keyword evidence="1" id="KW-0175">Coiled coil</keyword>
<dbReference type="STRING" id="515620.EUBELI_00727"/>
<evidence type="ECO:0008006" key="5">
    <source>
        <dbReference type="Google" id="ProtNLM"/>
    </source>
</evidence>
<keyword evidence="4" id="KW-1185">Reference proteome</keyword>
<proteinExistence type="predicted"/>
<feature type="transmembrane region" description="Helical" evidence="2">
    <location>
        <begin position="71"/>
        <end position="94"/>
    </location>
</feature>